<keyword evidence="1" id="KW-1133">Transmembrane helix</keyword>
<dbReference type="AlphaFoldDB" id="A0A250XTC8"/>
<dbReference type="PANTHER" id="PTHR33372">
    <property type="match status" value="1"/>
</dbReference>
<dbReference type="Proteomes" id="UP000232323">
    <property type="component" value="Unassembled WGS sequence"/>
</dbReference>
<dbReference type="STRING" id="1157962.A0A250XTC8"/>
<dbReference type="SUPFAM" id="SSF46565">
    <property type="entry name" value="Chaperone J-domain"/>
    <property type="match status" value="1"/>
</dbReference>
<dbReference type="EMBL" id="BEGY01000269">
    <property type="protein sequence ID" value="GAX86315.1"/>
    <property type="molecule type" value="Genomic_DNA"/>
</dbReference>
<comment type="caution">
    <text evidence="2">The sequence shown here is derived from an EMBL/GenBank/DDBJ whole genome shotgun (WGS) entry which is preliminary data.</text>
</comment>
<keyword evidence="1" id="KW-0812">Transmembrane</keyword>
<dbReference type="InterPro" id="IPR036869">
    <property type="entry name" value="J_dom_sf"/>
</dbReference>
<gene>
    <name evidence="2" type="ORF">CEUSTIGMA_g13727.t1</name>
</gene>
<proteinExistence type="predicted"/>
<dbReference type="InterPro" id="IPR001623">
    <property type="entry name" value="DnaJ_domain"/>
</dbReference>
<feature type="transmembrane region" description="Helical" evidence="1">
    <location>
        <begin position="196"/>
        <end position="216"/>
    </location>
</feature>
<dbReference type="InterPro" id="IPR021788">
    <property type="entry name" value="CPP1-like"/>
</dbReference>
<dbReference type="Gene3D" id="1.10.287.110">
    <property type="entry name" value="DnaJ domain"/>
    <property type="match status" value="1"/>
</dbReference>
<accession>A0A250XTC8</accession>
<dbReference type="GO" id="GO:0031969">
    <property type="term" value="C:chloroplast membrane"/>
    <property type="evidence" value="ECO:0007669"/>
    <property type="project" value="TreeGrafter"/>
</dbReference>
<organism evidence="2 3">
    <name type="scientific">Chlamydomonas eustigma</name>
    <dbReference type="NCBI Taxonomy" id="1157962"/>
    <lineage>
        <taxon>Eukaryota</taxon>
        <taxon>Viridiplantae</taxon>
        <taxon>Chlorophyta</taxon>
        <taxon>core chlorophytes</taxon>
        <taxon>Chlorophyceae</taxon>
        <taxon>CS clade</taxon>
        <taxon>Chlamydomonadales</taxon>
        <taxon>Chlamydomonadaceae</taxon>
        <taxon>Chlamydomonas</taxon>
    </lineage>
</organism>
<evidence type="ECO:0000313" key="2">
    <source>
        <dbReference type="EMBL" id="GAX86315.1"/>
    </source>
</evidence>
<sequence>MLSSSLVQHSSVSALNRHSRIGKLNLRDERSPLINRRPVSCLAASSDPYSVLGIGPDADNNEINRAYSKKKYEYRHDTANLQKVEQAHSSLMLSALSRRVKAGGAVPKDIKYADVEPLFPWRPKRWDATPQVIMIVGAIQLFLSISSFQSPNMSKLIGSMLIGIAGNVVKQNAISPPPKDPDLATEEEAGRAGRNFVRGGLLGLLATFAGMVVFTAPESLAQALNFKLPGILATQPGLLISMKVAGVALSNWIMTSFYY</sequence>
<protein>
    <submittedName>
        <fullName evidence="2">Uncharacterized protein</fullName>
    </submittedName>
</protein>
<keyword evidence="3" id="KW-1185">Reference proteome</keyword>
<name>A0A250XTC8_9CHLO</name>
<dbReference type="PANTHER" id="PTHR33372:SF2">
    <property type="entry name" value="PROTEIN CHAPERONE-LIKE PROTEIN OF POR1, CHLOROPLASTIC"/>
    <property type="match status" value="1"/>
</dbReference>
<evidence type="ECO:0000313" key="3">
    <source>
        <dbReference type="Proteomes" id="UP000232323"/>
    </source>
</evidence>
<reference evidence="2 3" key="1">
    <citation type="submission" date="2017-08" db="EMBL/GenBank/DDBJ databases">
        <title>Acidophilic green algal genome provides insights into adaptation to an acidic environment.</title>
        <authorList>
            <person name="Hirooka S."/>
            <person name="Hirose Y."/>
            <person name="Kanesaki Y."/>
            <person name="Higuchi S."/>
            <person name="Fujiwara T."/>
            <person name="Onuma R."/>
            <person name="Era A."/>
            <person name="Ohbayashi R."/>
            <person name="Uzuka A."/>
            <person name="Nozaki H."/>
            <person name="Yoshikawa H."/>
            <person name="Miyagishima S.Y."/>
        </authorList>
    </citation>
    <scope>NUCLEOTIDE SEQUENCE [LARGE SCALE GENOMIC DNA]</scope>
    <source>
        <strain evidence="2 3">NIES-2499</strain>
    </source>
</reference>
<dbReference type="CDD" id="cd06257">
    <property type="entry name" value="DnaJ"/>
    <property type="match status" value="1"/>
</dbReference>
<keyword evidence="1" id="KW-0472">Membrane</keyword>
<evidence type="ECO:0000256" key="1">
    <source>
        <dbReference type="SAM" id="Phobius"/>
    </source>
</evidence>
<dbReference type="OrthoDB" id="525159at2759"/>
<feature type="transmembrane region" description="Helical" evidence="1">
    <location>
        <begin position="237"/>
        <end position="258"/>
    </location>
</feature>